<reference evidence="2 3" key="1">
    <citation type="journal article" date="2016" name="Nat. Commun.">
        <title>Extremotolerant tardigrade genome and improved radiotolerance of human cultured cells by tardigrade-unique protein.</title>
        <authorList>
            <person name="Hashimoto T."/>
            <person name="Horikawa D.D."/>
            <person name="Saito Y."/>
            <person name="Kuwahara H."/>
            <person name="Kozuka-Hata H."/>
            <person name="Shin-I T."/>
            <person name="Minakuchi Y."/>
            <person name="Ohishi K."/>
            <person name="Motoyama A."/>
            <person name="Aizu T."/>
            <person name="Enomoto A."/>
            <person name="Kondo K."/>
            <person name="Tanaka S."/>
            <person name="Hara Y."/>
            <person name="Koshikawa S."/>
            <person name="Sagara H."/>
            <person name="Miura T."/>
            <person name="Yokobori S."/>
            <person name="Miyagawa K."/>
            <person name="Suzuki Y."/>
            <person name="Kubo T."/>
            <person name="Oyama M."/>
            <person name="Kohara Y."/>
            <person name="Fujiyama A."/>
            <person name="Arakawa K."/>
            <person name="Katayama T."/>
            <person name="Toyoda A."/>
            <person name="Kunieda T."/>
        </authorList>
    </citation>
    <scope>NUCLEOTIDE SEQUENCE [LARGE SCALE GENOMIC DNA]</scope>
    <source>
        <strain evidence="2 3">YOKOZUNA-1</strain>
    </source>
</reference>
<comment type="caution">
    <text evidence="2">The sequence shown here is derived from an EMBL/GenBank/DDBJ whole genome shotgun (WGS) entry which is preliminary data.</text>
</comment>
<accession>A0A1D1VV39</accession>
<dbReference type="Proteomes" id="UP000186922">
    <property type="component" value="Unassembled WGS sequence"/>
</dbReference>
<keyword evidence="3" id="KW-1185">Reference proteome</keyword>
<proteinExistence type="predicted"/>
<feature type="region of interest" description="Disordered" evidence="1">
    <location>
        <begin position="1"/>
        <end position="26"/>
    </location>
</feature>
<sequence length="80" mass="8569">MHGDGAGTSITYTSDPRHSINSLQKPATALKVPTTTALLIEDRQRGTLSYKVRDTNLASKTESTAAFTSSFSQDHSRVSG</sequence>
<protein>
    <submittedName>
        <fullName evidence="2">Uncharacterized protein</fullName>
    </submittedName>
</protein>
<dbReference type="EMBL" id="BDGG01000012">
    <property type="protein sequence ID" value="GAV05345.1"/>
    <property type="molecule type" value="Genomic_DNA"/>
</dbReference>
<feature type="compositionally biased region" description="Polar residues" evidence="1">
    <location>
        <begin position="8"/>
        <end position="25"/>
    </location>
</feature>
<evidence type="ECO:0000313" key="2">
    <source>
        <dbReference type="EMBL" id="GAV05345.1"/>
    </source>
</evidence>
<dbReference type="AlphaFoldDB" id="A0A1D1VV39"/>
<evidence type="ECO:0000313" key="3">
    <source>
        <dbReference type="Proteomes" id="UP000186922"/>
    </source>
</evidence>
<evidence type="ECO:0000256" key="1">
    <source>
        <dbReference type="SAM" id="MobiDB-lite"/>
    </source>
</evidence>
<organism evidence="2 3">
    <name type="scientific">Ramazzottius varieornatus</name>
    <name type="common">Water bear</name>
    <name type="synonym">Tardigrade</name>
    <dbReference type="NCBI Taxonomy" id="947166"/>
    <lineage>
        <taxon>Eukaryota</taxon>
        <taxon>Metazoa</taxon>
        <taxon>Ecdysozoa</taxon>
        <taxon>Tardigrada</taxon>
        <taxon>Eutardigrada</taxon>
        <taxon>Parachela</taxon>
        <taxon>Hypsibioidea</taxon>
        <taxon>Ramazzottiidae</taxon>
        <taxon>Ramazzottius</taxon>
    </lineage>
</organism>
<gene>
    <name evidence="2" type="primary">RvY_15493-1</name>
    <name evidence="2" type="synonym">RvY_15493.1</name>
    <name evidence="2" type="ORF">RvY_15493</name>
</gene>
<name>A0A1D1VV39_RAMVA</name>